<dbReference type="EMBL" id="MPDK01000003">
    <property type="protein sequence ID" value="PWI58472.1"/>
    <property type="molecule type" value="Genomic_DNA"/>
</dbReference>
<name>A0A2U3DB38_SULT2</name>
<protein>
    <submittedName>
        <fullName evidence="1">Uncharacterized protein</fullName>
    </submittedName>
</protein>
<keyword evidence="2" id="KW-1185">Reference proteome</keyword>
<dbReference type="AlphaFoldDB" id="A0A2U3DB38"/>
<evidence type="ECO:0000313" key="1">
    <source>
        <dbReference type="EMBL" id="PWI58472.1"/>
    </source>
</evidence>
<comment type="caution">
    <text evidence="1">The sequence shown here is derived from an EMBL/GenBank/DDBJ whole genome shotgun (WGS) entry which is preliminary data.</text>
</comment>
<gene>
    <name evidence="1" type="ORF">BM613_02815</name>
</gene>
<accession>A0A2U3DB38</accession>
<sequence length="60" mass="6929">MALTVEGRVFPDRKAFHKRYDNLAGSDETPDPIALRCVAIQFGNLRRLVAWIKRNERKGM</sequence>
<reference evidence="1 2" key="1">
    <citation type="submission" date="2016-11" db="EMBL/GenBank/DDBJ databases">
        <title>Comparative genomics of Acidibacillus ferroxidans species.</title>
        <authorList>
            <person name="Oliveira G."/>
            <person name="Nunes G."/>
            <person name="Oliveira R."/>
            <person name="Araujo F."/>
            <person name="Salim A."/>
            <person name="Scholte L."/>
            <person name="Morais D."/>
            <person name="Nancucheo I."/>
            <person name="Johnson D.B."/>
            <person name="Grail B."/>
            <person name="Bittencourt J."/>
            <person name="Valadares R."/>
        </authorList>
    </citation>
    <scope>NUCLEOTIDE SEQUENCE [LARGE SCALE GENOMIC DNA]</scope>
    <source>
        <strain evidence="1 2">Y002</strain>
    </source>
</reference>
<organism evidence="1 2">
    <name type="scientific">Sulfoacidibacillus thermotolerans</name>
    <name type="common">Acidibacillus sulfuroxidans</name>
    <dbReference type="NCBI Taxonomy" id="1765684"/>
    <lineage>
        <taxon>Bacteria</taxon>
        <taxon>Bacillati</taxon>
        <taxon>Bacillota</taxon>
        <taxon>Bacilli</taxon>
        <taxon>Bacillales</taxon>
        <taxon>Alicyclobacillaceae</taxon>
        <taxon>Sulfoacidibacillus</taxon>
    </lineage>
</organism>
<dbReference type="Proteomes" id="UP000245380">
    <property type="component" value="Unassembled WGS sequence"/>
</dbReference>
<proteinExistence type="predicted"/>
<evidence type="ECO:0000313" key="2">
    <source>
        <dbReference type="Proteomes" id="UP000245380"/>
    </source>
</evidence>